<protein>
    <submittedName>
        <fullName evidence="2">Uncharacterized protein</fullName>
    </submittedName>
</protein>
<feature type="compositionally biased region" description="Low complexity" evidence="1">
    <location>
        <begin position="37"/>
        <end position="51"/>
    </location>
</feature>
<sequence>MTEPKSTSPHLFVHAQFSVPHSFISTDDNEGSENHKSSSSLPASSSSPSQPRTVVEQHFDCSNIPLAVIGLKGEPVKPKPGDYSYSGMHDHGPLPKPKEGGTFATLIGLCEAAKQSSDRYLTEVIEEEKKQACESG</sequence>
<feature type="region of interest" description="Disordered" evidence="1">
    <location>
        <begin position="72"/>
        <end position="100"/>
    </location>
</feature>
<evidence type="ECO:0000256" key="1">
    <source>
        <dbReference type="SAM" id="MobiDB-lite"/>
    </source>
</evidence>
<accession>A0ABD3QUI7</accession>
<evidence type="ECO:0000313" key="3">
    <source>
        <dbReference type="Proteomes" id="UP001516023"/>
    </source>
</evidence>
<feature type="compositionally biased region" description="Basic and acidic residues" evidence="1">
    <location>
        <begin position="88"/>
        <end position="99"/>
    </location>
</feature>
<comment type="caution">
    <text evidence="2">The sequence shown here is derived from an EMBL/GenBank/DDBJ whole genome shotgun (WGS) entry which is preliminary data.</text>
</comment>
<organism evidence="2 3">
    <name type="scientific">Cyclotella cryptica</name>
    <dbReference type="NCBI Taxonomy" id="29204"/>
    <lineage>
        <taxon>Eukaryota</taxon>
        <taxon>Sar</taxon>
        <taxon>Stramenopiles</taxon>
        <taxon>Ochrophyta</taxon>
        <taxon>Bacillariophyta</taxon>
        <taxon>Coscinodiscophyceae</taxon>
        <taxon>Thalassiosirophycidae</taxon>
        <taxon>Stephanodiscales</taxon>
        <taxon>Stephanodiscaceae</taxon>
        <taxon>Cyclotella</taxon>
    </lineage>
</organism>
<dbReference type="Proteomes" id="UP001516023">
    <property type="component" value="Unassembled WGS sequence"/>
</dbReference>
<reference evidence="2 3" key="1">
    <citation type="journal article" date="2020" name="G3 (Bethesda)">
        <title>Improved Reference Genome for Cyclotella cryptica CCMP332, a Model for Cell Wall Morphogenesis, Salinity Adaptation, and Lipid Production in Diatoms (Bacillariophyta).</title>
        <authorList>
            <person name="Roberts W.R."/>
            <person name="Downey K.M."/>
            <person name="Ruck E.C."/>
            <person name="Traller J.C."/>
            <person name="Alverson A.J."/>
        </authorList>
    </citation>
    <scope>NUCLEOTIDE SEQUENCE [LARGE SCALE GENOMIC DNA]</scope>
    <source>
        <strain evidence="2 3">CCMP332</strain>
    </source>
</reference>
<dbReference type="EMBL" id="JABMIG020000011">
    <property type="protein sequence ID" value="KAL3803884.1"/>
    <property type="molecule type" value="Genomic_DNA"/>
</dbReference>
<proteinExistence type="predicted"/>
<dbReference type="AlphaFoldDB" id="A0ABD3QUI7"/>
<feature type="region of interest" description="Disordered" evidence="1">
    <location>
        <begin position="22"/>
        <end position="54"/>
    </location>
</feature>
<evidence type="ECO:0000313" key="2">
    <source>
        <dbReference type="EMBL" id="KAL3803884.1"/>
    </source>
</evidence>
<name>A0ABD3QUI7_9STRA</name>
<gene>
    <name evidence="2" type="ORF">HJC23_004046</name>
</gene>
<keyword evidence="3" id="KW-1185">Reference proteome</keyword>